<dbReference type="InterPro" id="IPR008271">
    <property type="entry name" value="Ser/Thr_kinase_AS"/>
</dbReference>
<dbReference type="Proteomes" id="UP000009168">
    <property type="component" value="Unassembled WGS sequence"/>
</dbReference>
<dbReference type="SUPFAM" id="SSF56112">
    <property type="entry name" value="Protein kinase-like (PK-like)"/>
    <property type="match status" value="1"/>
</dbReference>
<keyword evidence="4" id="KW-0067">ATP-binding</keyword>
<keyword evidence="9" id="KW-1185">Reference proteome</keyword>
<keyword evidence="2" id="KW-0547">Nucleotide-binding</keyword>
<dbReference type="Gene3D" id="3.80.10.10">
    <property type="entry name" value="Ribonuclease Inhibitor"/>
    <property type="match status" value="3"/>
</dbReference>
<dbReference type="STRING" id="312017.Q23FB4"/>
<dbReference type="SMART" id="SM00220">
    <property type="entry name" value="S_TKc"/>
    <property type="match status" value="1"/>
</dbReference>
<evidence type="ECO:0000256" key="5">
    <source>
        <dbReference type="ARBA" id="ARBA00023193"/>
    </source>
</evidence>
<dbReference type="HOGENOM" id="CLU_283795_0_0_1"/>
<dbReference type="InterPro" id="IPR032675">
    <property type="entry name" value="LRR_dom_sf"/>
</dbReference>
<dbReference type="GO" id="GO:0005524">
    <property type="term" value="F:ATP binding"/>
    <property type="evidence" value="ECO:0007669"/>
    <property type="project" value="UniProtKB-KW"/>
</dbReference>
<dbReference type="PANTHER" id="PTHR11042">
    <property type="entry name" value="EUKARYOTIC TRANSLATION INITIATION FACTOR 2-ALPHA KINASE EIF2-ALPHA KINASE -RELATED"/>
    <property type="match status" value="1"/>
</dbReference>
<comment type="similarity">
    <text evidence="6">Belongs to the protein kinase superfamily. Ser/Thr protein kinase family. GCN2 subfamily.</text>
</comment>
<dbReference type="GO" id="GO:0005737">
    <property type="term" value="C:cytoplasm"/>
    <property type="evidence" value="ECO:0007669"/>
    <property type="project" value="TreeGrafter"/>
</dbReference>
<gene>
    <name evidence="8" type="ORF">TTHERM_00379030</name>
</gene>
<dbReference type="EMBL" id="GG662706">
    <property type="protein sequence ID" value="EAR95239.3"/>
    <property type="molecule type" value="Genomic_DNA"/>
</dbReference>
<accession>Q23FB4</accession>
<sequence length="999" mass="115665">MEEEIAKKIFEQCLKNKVEYMSLDKCKEIVKHIFKEVGVCSIEYLDSGSFGVVLKYNNPNKLKKGAVKAIIGYLSDEASMKEIKDEIDLQINICNPYIAKVKEFTKIVLDKAYIIGFVWMHYYEDGSLKRFLDQLREQNQEIDFKTKMRLGIQLFDALSSMHQKNIFHRDIKAANILMHQGDCVIADFGISRIQNIEQQISNSQRFKGTPMFLDPEIHRGHLDKKMDLFAMGIVLLMMDNVVQFAYESHVAADMIDNYGYYSTSFAKNEIIQELRQKLNTNTIFFKIAEKLITNKVRQRPSAAQCLDLLKEEEKRLNLFTTQVYSTKKYGSSKVYENNEDDEFAIDKQSKVYENNDDDESDIDKYGDENAYIDSVREQSSKSFISNVPSFYSNKNDSEVLIKGKKHNQQINSNEKSNSNQNNINNIQKQYTTNNFFENKMGKTFNNQINNFMDGLVTDSIPYEANKKSQQVGGFSDHVDRLNDNSYDVNSERSLINKGDISQNNISSSDQSSSCYSSIGVQNIPAFQKFYIKQQQILFYQGLFEDFQTMIQAKKTDYNKFNGISFKFKALDNQTLQEHLIARKLEQLFIHIQSYFDYVKEPIYYFELDLKSIQNLNGDCIELIQNFLSTCYMKKVKFLYLKLKGEQERDGFQKIVKPLSDLYDIEKLDLQLYSFTKIRDKDFKLLTQACQQMDNLYSLKLNLQDNSALKDSSLEYLGKIFLKLEQLEEIQLIFWNNTRFSDYGLQSLLFGKKLLHFDLRIGNCSCVSDEGINSLCENLKSLEKLISLKLFSTNTTQFTDSALMSISNKLKKVQTLKVLNIQFNLAENISDEGLKSISELIEDPKKEFTQIVLNFNSSKCFTDRGINPLINSFSKQKKLTKLKLSFNECNQLEGAHLIAISNSLQSMEQLTSFQLDFNQSKITFGLDFLFRAFSSTKLLKKLKIFLNKSLLTTDFQKLLIESVSKLQLSQLALQFINNNRVQYQELKSCAAIKQIKNLNI</sequence>
<dbReference type="InterPro" id="IPR011009">
    <property type="entry name" value="Kinase-like_dom_sf"/>
</dbReference>
<dbReference type="InParanoid" id="Q23FB4"/>
<keyword evidence="3 8" id="KW-0418">Kinase</keyword>
<evidence type="ECO:0000256" key="4">
    <source>
        <dbReference type="ARBA" id="ARBA00022840"/>
    </source>
</evidence>
<keyword evidence="1" id="KW-0808">Transferase</keyword>
<dbReference type="InterPro" id="IPR000719">
    <property type="entry name" value="Prot_kinase_dom"/>
</dbReference>
<evidence type="ECO:0000256" key="3">
    <source>
        <dbReference type="ARBA" id="ARBA00022777"/>
    </source>
</evidence>
<proteinExistence type="inferred from homology"/>
<dbReference type="eggNOG" id="KOG1187">
    <property type="taxonomic scope" value="Eukaryota"/>
</dbReference>
<dbReference type="GeneID" id="7828300"/>
<name>Q23FB4_TETTS</name>
<dbReference type="PROSITE" id="PS50011">
    <property type="entry name" value="PROTEIN_KINASE_DOM"/>
    <property type="match status" value="1"/>
</dbReference>
<dbReference type="RefSeq" id="XP_001015484.3">
    <property type="nucleotide sequence ID" value="XM_001015484.3"/>
</dbReference>
<evidence type="ECO:0000313" key="8">
    <source>
        <dbReference type="EMBL" id="EAR95239.3"/>
    </source>
</evidence>
<dbReference type="Gene3D" id="1.10.510.10">
    <property type="entry name" value="Transferase(Phosphotransferase) domain 1"/>
    <property type="match status" value="1"/>
</dbReference>
<organism evidence="8 9">
    <name type="scientific">Tetrahymena thermophila (strain SB210)</name>
    <dbReference type="NCBI Taxonomy" id="312017"/>
    <lineage>
        <taxon>Eukaryota</taxon>
        <taxon>Sar</taxon>
        <taxon>Alveolata</taxon>
        <taxon>Ciliophora</taxon>
        <taxon>Intramacronucleata</taxon>
        <taxon>Oligohymenophorea</taxon>
        <taxon>Hymenostomatida</taxon>
        <taxon>Tetrahymenina</taxon>
        <taxon>Tetrahymenidae</taxon>
        <taxon>Tetrahymena</taxon>
    </lineage>
</organism>
<dbReference type="GO" id="GO:0005634">
    <property type="term" value="C:nucleus"/>
    <property type="evidence" value="ECO:0007669"/>
    <property type="project" value="TreeGrafter"/>
</dbReference>
<evidence type="ECO:0000256" key="2">
    <source>
        <dbReference type="ARBA" id="ARBA00022741"/>
    </source>
</evidence>
<feature type="domain" description="Protein kinase" evidence="7">
    <location>
        <begin position="39"/>
        <end position="316"/>
    </location>
</feature>
<dbReference type="InterPro" id="IPR050339">
    <property type="entry name" value="CC_SR_Kinase"/>
</dbReference>
<dbReference type="SUPFAM" id="SSF52047">
    <property type="entry name" value="RNI-like"/>
    <property type="match status" value="1"/>
</dbReference>
<dbReference type="PROSITE" id="PS00108">
    <property type="entry name" value="PROTEIN_KINASE_ST"/>
    <property type="match status" value="1"/>
</dbReference>
<evidence type="ECO:0000259" key="7">
    <source>
        <dbReference type="PROSITE" id="PS50011"/>
    </source>
</evidence>
<dbReference type="PANTHER" id="PTHR11042:SF136">
    <property type="entry name" value="EIF-2-ALPHA KINASE GCN2"/>
    <property type="match status" value="1"/>
</dbReference>
<evidence type="ECO:0000256" key="6">
    <source>
        <dbReference type="ARBA" id="ARBA00037982"/>
    </source>
</evidence>
<evidence type="ECO:0000313" key="9">
    <source>
        <dbReference type="Proteomes" id="UP000009168"/>
    </source>
</evidence>
<dbReference type="Pfam" id="PF00069">
    <property type="entry name" value="Pkinase"/>
    <property type="match status" value="1"/>
</dbReference>
<protein>
    <submittedName>
        <fullName evidence="8">Kinase domain protein</fullName>
    </submittedName>
</protein>
<dbReference type="GO" id="GO:0017148">
    <property type="term" value="P:negative regulation of translation"/>
    <property type="evidence" value="ECO:0007669"/>
    <property type="project" value="UniProtKB-KW"/>
</dbReference>
<dbReference type="AlphaFoldDB" id="Q23FB4"/>
<evidence type="ECO:0000256" key="1">
    <source>
        <dbReference type="ARBA" id="ARBA00022679"/>
    </source>
</evidence>
<dbReference type="GO" id="GO:0004672">
    <property type="term" value="F:protein kinase activity"/>
    <property type="evidence" value="ECO:0007669"/>
    <property type="project" value="InterPro"/>
</dbReference>
<dbReference type="KEGG" id="tet:TTHERM_00379030"/>
<reference evidence="9" key="1">
    <citation type="journal article" date="2006" name="PLoS Biol.">
        <title>Macronuclear genome sequence of the ciliate Tetrahymena thermophila, a model eukaryote.</title>
        <authorList>
            <person name="Eisen J.A."/>
            <person name="Coyne R.S."/>
            <person name="Wu M."/>
            <person name="Wu D."/>
            <person name="Thiagarajan M."/>
            <person name="Wortman J.R."/>
            <person name="Badger J.H."/>
            <person name="Ren Q."/>
            <person name="Amedeo P."/>
            <person name="Jones K.M."/>
            <person name="Tallon L.J."/>
            <person name="Delcher A.L."/>
            <person name="Salzberg S.L."/>
            <person name="Silva J.C."/>
            <person name="Haas B.J."/>
            <person name="Majoros W.H."/>
            <person name="Farzad M."/>
            <person name="Carlton J.M."/>
            <person name="Smith R.K. Jr."/>
            <person name="Garg J."/>
            <person name="Pearlman R.E."/>
            <person name="Karrer K.M."/>
            <person name="Sun L."/>
            <person name="Manning G."/>
            <person name="Elde N.C."/>
            <person name="Turkewitz A.P."/>
            <person name="Asai D.J."/>
            <person name="Wilkes D.E."/>
            <person name="Wang Y."/>
            <person name="Cai H."/>
            <person name="Collins K."/>
            <person name="Stewart B.A."/>
            <person name="Lee S.R."/>
            <person name="Wilamowska K."/>
            <person name="Weinberg Z."/>
            <person name="Ruzzo W.L."/>
            <person name="Wloga D."/>
            <person name="Gaertig J."/>
            <person name="Frankel J."/>
            <person name="Tsao C.-C."/>
            <person name="Gorovsky M.A."/>
            <person name="Keeling P.J."/>
            <person name="Waller R.F."/>
            <person name="Patron N.J."/>
            <person name="Cherry J.M."/>
            <person name="Stover N.A."/>
            <person name="Krieger C.J."/>
            <person name="del Toro C."/>
            <person name="Ryder H.F."/>
            <person name="Williamson S.C."/>
            <person name="Barbeau R.A."/>
            <person name="Hamilton E.P."/>
            <person name="Orias E."/>
        </authorList>
    </citation>
    <scope>NUCLEOTIDE SEQUENCE [LARGE SCALE GENOMIC DNA]</scope>
    <source>
        <strain evidence="9">SB210</strain>
    </source>
</reference>
<keyword evidence="5" id="KW-0652">Protein synthesis inhibitor</keyword>